<evidence type="ECO:0000313" key="1">
    <source>
        <dbReference type="EMBL" id="QUS42475.1"/>
    </source>
</evidence>
<sequence length="129" mass="14259">MLLALGWSNGRIANALHITEPTLRKHYFSVIKFRDQQRDRMDAAVASTLWRQFVEGSTAAGKVFMAFVEKNDRMEIERTMASAPSNADGALPERVGKKQVDAQRAIDADADLMAELEQEAAAQNATAVH</sequence>
<gene>
    <name evidence="1" type="ORF">RPMA_18385</name>
</gene>
<organism evidence="1 2">
    <name type="scientific">Tardiphaga alba</name>
    <dbReference type="NCBI Taxonomy" id="340268"/>
    <lineage>
        <taxon>Bacteria</taxon>
        <taxon>Pseudomonadati</taxon>
        <taxon>Pseudomonadota</taxon>
        <taxon>Alphaproteobacteria</taxon>
        <taxon>Hyphomicrobiales</taxon>
        <taxon>Nitrobacteraceae</taxon>
        <taxon>Tardiphaga</taxon>
    </lineage>
</organism>
<accession>A0ABX8AJ76</accession>
<evidence type="ECO:0000313" key="2">
    <source>
        <dbReference type="Proteomes" id="UP000682843"/>
    </source>
</evidence>
<protein>
    <recommendedName>
        <fullName evidence="3">HTH luxR-type domain-containing protein</fullName>
    </recommendedName>
</protein>
<name>A0ABX8AJ76_9BRAD</name>
<dbReference type="Proteomes" id="UP000682843">
    <property type="component" value="Chromosome"/>
</dbReference>
<keyword evidence="2" id="KW-1185">Reference proteome</keyword>
<dbReference type="EMBL" id="CP036498">
    <property type="protein sequence ID" value="QUS42475.1"/>
    <property type="molecule type" value="Genomic_DNA"/>
</dbReference>
<evidence type="ECO:0008006" key="3">
    <source>
        <dbReference type="Google" id="ProtNLM"/>
    </source>
</evidence>
<reference evidence="1 2" key="1">
    <citation type="submission" date="2019-02" db="EMBL/GenBank/DDBJ databases">
        <title>Emended description of the genus Rhodopseudomonas and description of Rhodopseudomonas albus sp. nov., a non-phototrophic, heavy-metal-tolerant bacterium isolated from garden soil.</title>
        <authorList>
            <person name="Bao Z."/>
            <person name="Cao W.W."/>
            <person name="Sato Y."/>
            <person name="Nishizawa T."/>
            <person name="Zhao J."/>
            <person name="Guo Y."/>
            <person name="Ohta H."/>
        </authorList>
    </citation>
    <scope>NUCLEOTIDE SEQUENCE [LARGE SCALE GENOMIC DNA]</scope>
    <source>
        <strain evidence="1 2">SK50-23</strain>
    </source>
</reference>
<proteinExistence type="predicted"/>